<proteinExistence type="predicted"/>
<comment type="caution">
    <text evidence="2">The sequence shown here is derived from an EMBL/GenBank/DDBJ whole genome shotgun (WGS) entry which is preliminary data.</text>
</comment>
<reference evidence="2 3" key="1">
    <citation type="submission" date="2013-01" db="EMBL/GenBank/DDBJ databases">
        <authorList>
            <person name="Harkins D.M."/>
            <person name="Durkin A.S."/>
            <person name="Brinkac L.M."/>
            <person name="Haft D.H."/>
            <person name="Selengut J.D."/>
            <person name="Sanka R."/>
            <person name="DePew J."/>
            <person name="Purushe J."/>
            <person name="Chanthongthip A."/>
            <person name="Lattana O."/>
            <person name="Phetsouvanh R."/>
            <person name="Newton P.N."/>
            <person name="Vinetz J.M."/>
            <person name="Sutton G.G."/>
            <person name="Nierman W.C."/>
            <person name="Fouts D.E."/>
        </authorList>
    </citation>
    <scope>NUCLEOTIDE SEQUENCE [LARGE SCALE GENOMIC DNA]</scope>
    <source>
        <strain evidence="2 3">UI 13098</strain>
    </source>
</reference>
<dbReference type="Proteomes" id="UP000012118">
    <property type="component" value="Unassembled WGS sequence"/>
</dbReference>
<dbReference type="EMBL" id="AHNU02000057">
    <property type="protein sequence ID" value="EMN89424.1"/>
    <property type="molecule type" value="Genomic_DNA"/>
</dbReference>
<accession>M6Q2B1</accession>
<dbReference type="AlphaFoldDB" id="M6Q2B1"/>
<dbReference type="RefSeq" id="WP_004503687.1">
    <property type="nucleotide sequence ID" value="NZ_AHNU02000057.1"/>
</dbReference>
<feature type="region of interest" description="Disordered" evidence="1">
    <location>
        <begin position="139"/>
        <end position="158"/>
    </location>
</feature>
<name>M6Q2B1_9LEPT</name>
<evidence type="ECO:0000256" key="1">
    <source>
        <dbReference type="SAM" id="MobiDB-lite"/>
    </source>
</evidence>
<evidence type="ECO:0000313" key="2">
    <source>
        <dbReference type="EMBL" id="EMN89424.1"/>
    </source>
</evidence>
<keyword evidence="3" id="KW-1185">Reference proteome</keyword>
<gene>
    <name evidence="2" type="ORF">LEP1GSC108_0408</name>
</gene>
<evidence type="ECO:0000313" key="3">
    <source>
        <dbReference type="Proteomes" id="UP000012118"/>
    </source>
</evidence>
<protein>
    <submittedName>
        <fullName evidence="2">Uncharacterized protein</fullName>
    </submittedName>
</protein>
<organism evidence="2 3">
    <name type="scientific">Leptospira weilii str. UI 13098</name>
    <dbReference type="NCBI Taxonomy" id="1088542"/>
    <lineage>
        <taxon>Bacteria</taxon>
        <taxon>Pseudomonadati</taxon>
        <taxon>Spirochaetota</taxon>
        <taxon>Spirochaetia</taxon>
        <taxon>Leptospirales</taxon>
        <taxon>Leptospiraceae</taxon>
        <taxon>Leptospira</taxon>
    </lineage>
</organism>
<sequence length="373" mass="43502">MNMETYQRPTQGKYRPGPIDVLKMARSKKDLLSKIAELDINGRSQYGGCITKNKKLGMYVDLAETTVSKYIREFRKEKLVHQTSFHGSYRTLRISDELYFAIIEERTRNIELAKSRKEVYRNPSLDQKPSADGHLTQRQRYGADPYNNPPPSRTSLETSVPTYVPAIFDETGIEWGKFLNYADEVLSKSSRGVLHKLKVKSDGKTLNLLDEVSDSLLLVISKYFQEQLKLPLIVQIQKIKFKEEKSENSSSETNQTNVELVCEQTQLEGEIVKNTVGTKPKFNPEIQYEYFHNIRFRDESIRGFLDYSSLKLNRPDLEILRNVRIHYNFEKITFFDPIPEKLKNHIREYFYHKTKSVIAPVFMENRIHFHSAA</sequence>